<feature type="binding site" evidence="12">
    <location>
        <position position="7"/>
    </location>
    <ligand>
        <name>Mg(2+)</name>
        <dbReference type="ChEBI" id="CHEBI:18420"/>
        <label>1</label>
    </ligand>
</feature>
<comment type="function">
    <text evidence="12">The RuvA-RuvB-RuvC complex processes Holliday junction (HJ) DNA during genetic recombination and DNA repair. Endonuclease that resolves HJ intermediates. Cleaves cruciform DNA by making single-stranded nicks across the HJ at symmetrical positions within the homologous arms, yielding a 5'-phosphate and a 3'-hydroxyl group; requires a central core of homology in the junction. The consensus cleavage sequence is 5'-(A/T)TT(C/G)-3'. Cleavage occurs on the 3'-side of the TT dinucleotide at the point of strand exchange. HJ branch migration catalyzed by RuvA-RuvB allows RuvC to scan DNA until it finds its consensus sequence, where it cleaves and resolves the cruciform DNA.</text>
</comment>
<evidence type="ECO:0000256" key="9">
    <source>
        <dbReference type="ARBA" id="ARBA00023125"/>
    </source>
</evidence>
<dbReference type="RefSeq" id="WP_307339604.1">
    <property type="nucleotide sequence ID" value="NZ_JAUSUQ010000008.1"/>
</dbReference>
<evidence type="ECO:0000256" key="12">
    <source>
        <dbReference type="HAMAP-Rule" id="MF_00034"/>
    </source>
</evidence>
<keyword evidence="7 12" id="KW-0378">Hydrolase</keyword>
<evidence type="ECO:0000256" key="1">
    <source>
        <dbReference type="ARBA" id="ARBA00009518"/>
    </source>
</evidence>
<organism evidence="14 15">
    <name type="scientific">Caldalkalibacillus uzonensis</name>
    <dbReference type="NCBI Taxonomy" id="353224"/>
    <lineage>
        <taxon>Bacteria</taxon>
        <taxon>Bacillati</taxon>
        <taxon>Bacillota</taxon>
        <taxon>Bacilli</taxon>
        <taxon>Bacillales</taxon>
        <taxon>Bacillaceae</taxon>
        <taxon>Caldalkalibacillus</taxon>
    </lineage>
</organism>
<dbReference type="Proteomes" id="UP001232445">
    <property type="component" value="Unassembled WGS sequence"/>
</dbReference>
<feature type="binding site" evidence="12">
    <location>
        <position position="67"/>
    </location>
    <ligand>
        <name>Mg(2+)</name>
        <dbReference type="ChEBI" id="CHEBI:18420"/>
        <label>2</label>
    </ligand>
</feature>
<feature type="binding site" evidence="12">
    <location>
        <position position="140"/>
    </location>
    <ligand>
        <name>Mg(2+)</name>
        <dbReference type="ChEBI" id="CHEBI:18420"/>
        <label>1</label>
    </ligand>
</feature>
<keyword evidence="2 12" id="KW-0963">Cytoplasm</keyword>
<dbReference type="Gene3D" id="3.30.420.10">
    <property type="entry name" value="Ribonuclease H-like superfamily/Ribonuclease H"/>
    <property type="match status" value="1"/>
</dbReference>
<evidence type="ECO:0000256" key="13">
    <source>
        <dbReference type="NCBIfam" id="TIGR00228"/>
    </source>
</evidence>
<keyword evidence="9 12" id="KW-0238">DNA-binding</keyword>
<dbReference type="GO" id="GO:0008821">
    <property type="term" value="F:crossover junction DNA endonuclease activity"/>
    <property type="evidence" value="ECO:0007669"/>
    <property type="project" value="UniProtKB-EC"/>
</dbReference>
<evidence type="ECO:0000256" key="3">
    <source>
        <dbReference type="ARBA" id="ARBA00022722"/>
    </source>
</evidence>
<dbReference type="PRINTS" id="PR00696">
    <property type="entry name" value="RSOLVASERUVC"/>
</dbReference>
<evidence type="ECO:0000256" key="2">
    <source>
        <dbReference type="ARBA" id="ARBA00022490"/>
    </source>
</evidence>
<reference evidence="14 15" key="1">
    <citation type="submission" date="2023-07" db="EMBL/GenBank/DDBJ databases">
        <title>Genomic Encyclopedia of Type Strains, Phase IV (KMG-IV): sequencing the most valuable type-strain genomes for metagenomic binning, comparative biology and taxonomic classification.</title>
        <authorList>
            <person name="Goeker M."/>
        </authorList>
    </citation>
    <scope>NUCLEOTIDE SEQUENCE [LARGE SCALE GENOMIC DNA]</scope>
    <source>
        <strain evidence="14 15">DSM 17740</strain>
    </source>
</reference>
<keyword evidence="11 12" id="KW-0234">DNA repair</keyword>
<comment type="similarity">
    <text evidence="1 12">Belongs to the RuvC family.</text>
</comment>
<keyword evidence="8 12" id="KW-0460">Magnesium</keyword>
<dbReference type="InterPro" id="IPR036397">
    <property type="entry name" value="RNaseH_sf"/>
</dbReference>
<keyword evidence="5 12" id="KW-0255">Endonuclease</keyword>
<accession>A0ABU0CT05</accession>
<sequence>MIILGIDPGIAIVGFAVVQKDGRRLKPLQYGTLTTKPDLTTPARLRQIYRGMTTLLSEYKPDVLAIEKLFFNRNVTTAFTVGQARGVMLLAAEEAGVPVVEYTPLQVKQAVVGYGVAEKRQVQEMVKMLLGLSERPKPDDAADALAVAICHAHSVQLEGQLLRKGLRG</sequence>
<evidence type="ECO:0000256" key="8">
    <source>
        <dbReference type="ARBA" id="ARBA00022842"/>
    </source>
</evidence>
<dbReference type="InterPro" id="IPR012337">
    <property type="entry name" value="RNaseH-like_sf"/>
</dbReference>
<dbReference type="CDD" id="cd16962">
    <property type="entry name" value="RuvC"/>
    <property type="match status" value="1"/>
</dbReference>
<comment type="catalytic activity">
    <reaction evidence="12">
        <text>Endonucleolytic cleavage at a junction such as a reciprocal single-stranded crossover between two homologous DNA duplexes (Holliday junction).</text>
        <dbReference type="EC" id="3.1.21.10"/>
    </reaction>
</comment>
<feature type="active site" evidence="12">
    <location>
        <position position="67"/>
    </location>
</feature>
<comment type="subunit">
    <text evidence="12">Homodimer which binds Holliday junction (HJ) DNA. The HJ becomes 2-fold symmetrical on binding to RuvC with unstacked arms; it has a different conformation from HJ DNA in complex with RuvA. In the full resolvosome a probable DNA-RuvA(4)-RuvB(12)-RuvC(2) complex forms which resolves the HJ.</text>
</comment>
<evidence type="ECO:0000313" key="15">
    <source>
        <dbReference type="Proteomes" id="UP001232445"/>
    </source>
</evidence>
<keyword evidence="6 12" id="KW-0227">DNA damage</keyword>
<keyword evidence="15" id="KW-1185">Reference proteome</keyword>
<keyword evidence="4 12" id="KW-0479">Metal-binding</keyword>
<evidence type="ECO:0000313" key="14">
    <source>
        <dbReference type="EMBL" id="MDQ0339515.1"/>
    </source>
</evidence>
<evidence type="ECO:0000256" key="5">
    <source>
        <dbReference type="ARBA" id="ARBA00022759"/>
    </source>
</evidence>
<comment type="subcellular location">
    <subcellularLocation>
        <location evidence="12">Cytoplasm</location>
    </subcellularLocation>
</comment>
<evidence type="ECO:0000256" key="6">
    <source>
        <dbReference type="ARBA" id="ARBA00022763"/>
    </source>
</evidence>
<keyword evidence="10 12" id="KW-0233">DNA recombination</keyword>
<comment type="cofactor">
    <cofactor evidence="12">
        <name>Mg(2+)</name>
        <dbReference type="ChEBI" id="CHEBI:18420"/>
    </cofactor>
    <text evidence="12">Binds 2 Mg(2+) ion per subunit.</text>
</comment>
<proteinExistence type="inferred from homology"/>
<dbReference type="EC" id="3.1.21.10" evidence="12 13"/>
<comment type="caution">
    <text evidence="14">The sequence shown here is derived from an EMBL/GenBank/DDBJ whole genome shotgun (WGS) entry which is preliminary data.</text>
</comment>
<dbReference type="PROSITE" id="PS01321">
    <property type="entry name" value="RUVC"/>
    <property type="match status" value="1"/>
</dbReference>
<dbReference type="Pfam" id="PF02075">
    <property type="entry name" value="RuvC"/>
    <property type="match status" value="1"/>
</dbReference>
<dbReference type="PANTHER" id="PTHR30194:SF3">
    <property type="entry name" value="CROSSOVER JUNCTION ENDODEOXYRIBONUCLEASE RUVC"/>
    <property type="match status" value="1"/>
</dbReference>
<dbReference type="EMBL" id="JAUSUQ010000008">
    <property type="protein sequence ID" value="MDQ0339515.1"/>
    <property type="molecule type" value="Genomic_DNA"/>
</dbReference>
<evidence type="ECO:0000256" key="7">
    <source>
        <dbReference type="ARBA" id="ARBA00022801"/>
    </source>
</evidence>
<gene>
    <name evidence="12" type="primary">ruvC</name>
    <name evidence="14" type="ORF">J2S00_002303</name>
</gene>
<keyword evidence="3 12" id="KW-0540">Nuclease</keyword>
<dbReference type="HAMAP" id="MF_00034">
    <property type="entry name" value="RuvC"/>
    <property type="match status" value="1"/>
</dbReference>
<dbReference type="NCBIfam" id="TIGR00228">
    <property type="entry name" value="ruvC"/>
    <property type="match status" value="1"/>
</dbReference>
<dbReference type="NCBIfam" id="NF000711">
    <property type="entry name" value="PRK00039.2-1"/>
    <property type="match status" value="1"/>
</dbReference>
<dbReference type="InterPro" id="IPR020563">
    <property type="entry name" value="X-over_junc_endoDNase_Mg_BS"/>
</dbReference>
<name>A0ABU0CT05_9BACI</name>
<evidence type="ECO:0000256" key="10">
    <source>
        <dbReference type="ARBA" id="ARBA00023172"/>
    </source>
</evidence>
<feature type="active site" evidence="12">
    <location>
        <position position="140"/>
    </location>
</feature>
<feature type="active site" evidence="12">
    <location>
        <position position="7"/>
    </location>
</feature>
<dbReference type="SUPFAM" id="SSF53098">
    <property type="entry name" value="Ribonuclease H-like"/>
    <property type="match status" value="1"/>
</dbReference>
<evidence type="ECO:0000256" key="11">
    <source>
        <dbReference type="ARBA" id="ARBA00023204"/>
    </source>
</evidence>
<protein>
    <recommendedName>
        <fullName evidence="12 13">Crossover junction endodeoxyribonuclease RuvC</fullName>
        <ecNumber evidence="12 13">3.1.21.10</ecNumber>
    </recommendedName>
    <alternativeName>
        <fullName evidence="12">Holliday junction nuclease RuvC</fullName>
    </alternativeName>
    <alternativeName>
        <fullName evidence="12">Holliday junction resolvase RuvC</fullName>
    </alternativeName>
</protein>
<dbReference type="InterPro" id="IPR002176">
    <property type="entry name" value="X-over_junc_endoDNase_RuvC"/>
</dbReference>
<evidence type="ECO:0000256" key="4">
    <source>
        <dbReference type="ARBA" id="ARBA00022723"/>
    </source>
</evidence>
<dbReference type="PANTHER" id="PTHR30194">
    <property type="entry name" value="CROSSOVER JUNCTION ENDODEOXYRIBONUCLEASE RUVC"/>
    <property type="match status" value="1"/>
</dbReference>